<dbReference type="RefSeq" id="WP_136775084.1">
    <property type="nucleotide sequence ID" value="NZ_CP156074.1"/>
</dbReference>
<evidence type="ECO:0000313" key="3">
    <source>
        <dbReference type="Proteomes" id="UP000310016"/>
    </source>
</evidence>
<comment type="caution">
    <text evidence="2">The sequence shown here is derived from an EMBL/GenBank/DDBJ whole genome shotgun (WGS) entry which is preliminary data.</text>
</comment>
<reference evidence="2 3" key="1">
    <citation type="submission" date="2019-04" db="EMBL/GenBank/DDBJ databases">
        <title>Chitiniphilus eburnea sp. nov., a novel chitinolytic bacterium isolated from aquaculture sludge.</title>
        <authorList>
            <person name="Sheng M."/>
        </authorList>
    </citation>
    <scope>NUCLEOTIDE SEQUENCE [LARGE SCALE GENOMIC DNA]</scope>
    <source>
        <strain evidence="2 3">HX-2-15</strain>
    </source>
</reference>
<proteinExistence type="predicted"/>
<gene>
    <name evidence="2" type="ORF">FAZ21_19380</name>
</gene>
<sequence length="86" mass="10037">MKRTQFFVHRKVLFFAALGSVLMTLFTVFWEVYGLNLCHALGIEKTSLAAAAIAYFWLGGIFFYFWGKMVKEFEEISKRKRDVNAE</sequence>
<keyword evidence="1" id="KW-1133">Transmembrane helix</keyword>
<keyword evidence="3" id="KW-1185">Reference proteome</keyword>
<protein>
    <submittedName>
        <fullName evidence="2">Uncharacterized protein</fullName>
    </submittedName>
</protein>
<dbReference type="Proteomes" id="UP000310016">
    <property type="component" value="Unassembled WGS sequence"/>
</dbReference>
<feature type="transmembrane region" description="Helical" evidence="1">
    <location>
        <begin position="47"/>
        <end position="66"/>
    </location>
</feature>
<name>A0A4U0P9M1_9NEIS</name>
<dbReference type="EMBL" id="SUMF01000050">
    <property type="protein sequence ID" value="TJZ64140.1"/>
    <property type="molecule type" value="Genomic_DNA"/>
</dbReference>
<accession>A0A4U0P9M1</accession>
<feature type="transmembrane region" description="Helical" evidence="1">
    <location>
        <begin position="12"/>
        <end position="35"/>
    </location>
</feature>
<evidence type="ECO:0000313" key="2">
    <source>
        <dbReference type="EMBL" id="TJZ64140.1"/>
    </source>
</evidence>
<keyword evidence="1" id="KW-0812">Transmembrane</keyword>
<evidence type="ECO:0000256" key="1">
    <source>
        <dbReference type="SAM" id="Phobius"/>
    </source>
</evidence>
<dbReference type="AlphaFoldDB" id="A0A4U0P9M1"/>
<organism evidence="2 3">
    <name type="scientific">Chitiniphilus eburneus</name>
    <dbReference type="NCBI Taxonomy" id="2571148"/>
    <lineage>
        <taxon>Bacteria</taxon>
        <taxon>Pseudomonadati</taxon>
        <taxon>Pseudomonadota</taxon>
        <taxon>Betaproteobacteria</taxon>
        <taxon>Neisseriales</taxon>
        <taxon>Chitinibacteraceae</taxon>
        <taxon>Chitiniphilus</taxon>
    </lineage>
</organism>
<keyword evidence="1" id="KW-0472">Membrane</keyword>